<feature type="compositionally biased region" description="Polar residues" evidence="1">
    <location>
        <begin position="412"/>
        <end position="441"/>
    </location>
</feature>
<reference evidence="2 3" key="1">
    <citation type="submission" date="2023-08" db="EMBL/GenBank/DDBJ databases">
        <title>Black Yeasts Isolated from many extreme environments.</title>
        <authorList>
            <person name="Coleine C."/>
            <person name="Stajich J.E."/>
            <person name="Selbmann L."/>
        </authorList>
    </citation>
    <scope>NUCLEOTIDE SEQUENCE [LARGE SCALE GENOMIC DNA]</scope>
    <source>
        <strain evidence="2 3">CCFEE 5935</strain>
    </source>
</reference>
<feature type="compositionally biased region" description="Polar residues" evidence="1">
    <location>
        <begin position="369"/>
        <end position="379"/>
    </location>
</feature>
<proteinExistence type="predicted"/>
<feature type="compositionally biased region" description="Polar residues" evidence="1">
    <location>
        <begin position="588"/>
        <end position="601"/>
    </location>
</feature>
<feature type="compositionally biased region" description="Low complexity" evidence="1">
    <location>
        <begin position="732"/>
        <end position="743"/>
    </location>
</feature>
<evidence type="ECO:0008006" key="4">
    <source>
        <dbReference type="Google" id="ProtNLM"/>
    </source>
</evidence>
<sequence>MAQVAQNPFSGGLTATPPQTPGEGEENAPVTPSRRGHRRGGSEFVGGDSRFGVSNALSSSPTKSNALPIPLPSSGPPPGARRGHAHRRSAAMSSHDVSNIMQPSEPGPRLSSSLPATPMELPGQTPLLDRTVSAPSVSEAASDPFGPPLDDAPTRPPSRPRVGFDDNVVIIPRPLSTISSGTEGSISTLRNGHSVNNSISSVISMGTPSPPASRISRNSVSLNSTIEEAPSARARSSLEISRRLEKEGEWLKSRSSSSLKRPHSETVVPTQTTTFVEPELPARSRPHHTKKHSIGHALGFDRRRSEPAIGVNPSLSSRLSATSLQESDTVPSRADQEADFCEHRSSARKIKQWAASKISRRSKEPSRALVTSGSGTSLRPVSEGSMFVAGKVPVHETPVAETDLDAVFHSQGAASQEQRPGSQARTDLSTPTPSQHSSFQSRDNDEPGTMLDLDAALGPFKTPPIGSQRQRKELHSNRLAKDFTGPGGHYHRRAESAPALPPMDPVRLGTPSQSSMADVFEEEEEEHAEEAQAHRPASIATSARSGAEDESNVGVEIVDLDSSDHEAYAGQGSQTGLGIQRSEWQPERPSTSHSNIGSRLSTAGMEHRGSSIIDETIMEESSPVEAVEIVEAHEEPRNSSLTKSSDSSDTPTLLGASAGMLTLSDGTQSTMTPETFQTSTFSSPDFAQRQTSFEAPRLGTSASSIADNRTMSSTATGEHGPELRASVDDVPSLTSSRSTMLSTAHANTSRRDFSNSNDASRIPPAVPRDVDPAVAAERRRKRSSIQSLSQLMGGHFGGKAAAGDDARPVTAVEPATATGRGAKKEYKRHRLEKLMFWKSKTHSRPSAP</sequence>
<feature type="compositionally biased region" description="Polar residues" evidence="1">
    <location>
        <begin position="664"/>
        <end position="693"/>
    </location>
</feature>
<feature type="region of interest" description="Disordered" evidence="1">
    <location>
        <begin position="410"/>
        <end position="608"/>
    </location>
</feature>
<feature type="compositionally biased region" description="Basic and acidic residues" evidence="1">
    <location>
        <begin position="334"/>
        <end position="345"/>
    </location>
</feature>
<feature type="region of interest" description="Disordered" evidence="1">
    <location>
        <begin position="249"/>
        <end position="381"/>
    </location>
</feature>
<evidence type="ECO:0000313" key="3">
    <source>
        <dbReference type="Proteomes" id="UP001337655"/>
    </source>
</evidence>
<comment type="caution">
    <text evidence="2">The sequence shown here is derived from an EMBL/GenBank/DDBJ whole genome shotgun (WGS) entry which is preliminary data.</text>
</comment>
<dbReference type="GeneID" id="89926381"/>
<protein>
    <recommendedName>
        <fullName evidence="4">Cell wall proline rich protein</fullName>
    </recommendedName>
</protein>
<gene>
    <name evidence="2" type="ORF">LTR77_005037</name>
</gene>
<dbReference type="RefSeq" id="XP_064659647.1">
    <property type="nucleotide sequence ID" value="XM_064802286.1"/>
</dbReference>
<dbReference type="AlphaFoldDB" id="A0AAV9PD96"/>
<evidence type="ECO:0000256" key="1">
    <source>
        <dbReference type="SAM" id="MobiDB-lite"/>
    </source>
</evidence>
<feature type="compositionally biased region" description="Polar residues" evidence="1">
    <location>
        <begin position="55"/>
        <end position="65"/>
    </location>
</feature>
<feature type="region of interest" description="Disordered" evidence="1">
    <location>
        <begin position="1"/>
        <end position="166"/>
    </location>
</feature>
<accession>A0AAV9PD96</accession>
<dbReference type="Proteomes" id="UP001337655">
    <property type="component" value="Unassembled WGS sequence"/>
</dbReference>
<feature type="region of interest" description="Disordered" evidence="1">
    <location>
        <begin position="630"/>
        <end position="827"/>
    </location>
</feature>
<feature type="compositionally biased region" description="Pro residues" evidence="1">
    <location>
        <begin position="69"/>
        <end position="79"/>
    </location>
</feature>
<feature type="compositionally biased region" description="Low complexity" evidence="1">
    <location>
        <begin position="639"/>
        <end position="654"/>
    </location>
</feature>
<feature type="compositionally biased region" description="Polar residues" evidence="1">
    <location>
        <begin position="700"/>
        <end position="716"/>
    </location>
</feature>
<dbReference type="EMBL" id="JAVRRT010000007">
    <property type="protein sequence ID" value="KAK5170449.1"/>
    <property type="molecule type" value="Genomic_DNA"/>
</dbReference>
<evidence type="ECO:0000313" key="2">
    <source>
        <dbReference type="EMBL" id="KAK5170449.1"/>
    </source>
</evidence>
<feature type="compositionally biased region" description="Polar residues" evidence="1">
    <location>
        <begin position="313"/>
        <end position="330"/>
    </location>
</feature>
<feature type="compositionally biased region" description="Basic residues" evidence="1">
    <location>
        <begin position="284"/>
        <end position="294"/>
    </location>
</feature>
<keyword evidence="3" id="KW-1185">Reference proteome</keyword>
<name>A0AAV9PD96_9PEZI</name>
<organism evidence="2 3">
    <name type="scientific">Saxophila tyrrhenica</name>
    <dbReference type="NCBI Taxonomy" id="1690608"/>
    <lineage>
        <taxon>Eukaryota</taxon>
        <taxon>Fungi</taxon>
        <taxon>Dikarya</taxon>
        <taxon>Ascomycota</taxon>
        <taxon>Pezizomycotina</taxon>
        <taxon>Dothideomycetes</taxon>
        <taxon>Dothideomycetidae</taxon>
        <taxon>Mycosphaerellales</taxon>
        <taxon>Extremaceae</taxon>
        <taxon>Saxophila</taxon>
    </lineage>
</organism>
<feature type="compositionally biased region" description="Acidic residues" evidence="1">
    <location>
        <begin position="519"/>
        <end position="528"/>
    </location>
</feature>
<feature type="compositionally biased region" description="Basic and acidic residues" evidence="1">
    <location>
        <begin position="470"/>
        <end position="481"/>
    </location>
</feature>